<dbReference type="GeneID" id="75272508"/>
<dbReference type="SUPFAM" id="SSF54373">
    <property type="entry name" value="FAD-linked reductases, C-terminal domain"/>
    <property type="match status" value="1"/>
</dbReference>
<feature type="binding site" evidence="5">
    <location>
        <begin position="92"/>
        <end position="95"/>
    </location>
    <ligand>
        <name>FAD</name>
        <dbReference type="ChEBI" id="CHEBI:57692"/>
    </ligand>
</feature>
<dbReference type="InterPro" id="IPR000172">
    <property type="entry name" value="GMC_OxRdtase_N"/>
</dbReference>
<keyword evidence="4 5" id="KW-0274">FAD</keyword>
<feature type="binding site" evidence="5">
    <location>
        <position position="440"/>
    </location>
    <ligand>
        <name>substrate</name>
    </ligand>
</feature>
<evidence type="ECO:0000259" key="7">
    <source>
        <dbReference type="PROSITE" id="PS00623"/>
    </source>
</evidence>
<dbReference type="InterPro" id="IPR036188">
    <property type="entry name" value="FAD/NAD-bd_sf"/>
</dbReference>
<feature type="domain" description="Glucose-methanol-choline oxidoreductase N-terminal" evidence="8">
    <location>
        <begin position="254"/>
        <end position="268"/>
    </location>
</feature>
<dbReference type="InterPro" id="IPR007867">
    <property type="entry name" value="GMC_OxRtase_C"/>
</dbReference>
<dbReference type="SUPFAM" id="SSF51905">
    <property type="entry name" value="FAD/NAD(P)-binding domain"/>
    <property type="match status" value="1"/>
</dbReference>
<accession>A0A2A2ZD30</accession>
<keyword evidence="3 6" id="KW-0285">Flavoprotein</keyword>
<dbReference type="PANTHER" id="PTHR11552:SF147">
    <property type="entry name" value="CHOLINE DEHYDROGENASE, MITOCHONDRIAL"/>
    <property type="match status" value="1"/>
</dbReference>
<comment type="caution">
    <text evidence="9">The sequence shown here is derived from an EMBL/GenBank/DDBJ whole genome shotgun (WGS) entry which is preliminary data.</text>
</comment>
<dbReference type="RefSeq" id="WP_033717442.1">
    <property type="nucleotide sequence ID" value="NZ_JAEKMM010000088.1"/>
</dbReference>
<dbReference type="EMBL" id="NSFD01000053">
    <property type="protein sequence ID" value="PBA24376.1"/>
    <property type="molecule type" value="Genomic_DNA"/>
</dbReference>
<reference evidence="9 10" key="1">
    <citation type="submission" date="2017-08" db="EMBL/GenBank/DDBJ databases">
        <title>Phylogenetic analysis of Mycobacterium avium complex whole genomes.</title>
        <authorList>
            <person name="Caverly L.J."/>
            <person name="Spilker T."/>
            <person name="Lipuma J."/>
        </authorList>
    </citation>
    <scope>NUCLEOTIDE SEQUENCE [LARGE SCALE GENOMIC DNA]</scope>
    <source>
        <strain evidence="9 10">FLAC0165</strain>
    </source>
</reference>
<evidence type="ECO:0000256" key="6">
    <source>
        <dbReference type="RuleBase" id="RU003968"/>
    </source>
</evidence>
<dbReference type="Proteomes" id="UP000217768">
    <property type="component" value="Unassembled WGS sequence"/>
</dbReference>
<evidence type="ECO:0000256" key="3">
    <source>
        <dbReference type="ARBA" id="ARBA00022630"/>
    </source>
</evidence>
<dbReference type="Pfam" id="PF05199">
    <property type="entry name" value="GMC_oxred_C"/>
    <property type="match status" value="1"/>
</dbReference>
<protein>
    <submittedName>
        <fullName evidence="9">Choline dehydrogenase</fullName>
    </submittedName>
</protein>
<dbReference type="PANTHER" id="PTHR11552">
    <property type="entry name" value="GLUCOSE-METHANOL-CHOLINE GMC OXIDOREDUCTASE"/>
    <property type="match status" value="1"/>
</dbReference>
<evidence type="ECO:0000256" key="5">
    <source>
        <dbReference type="PIRSR" id="PIRSR000137-2"/>
    </source>
</evidence>
<evidence type="ECO:0000256" key="1">
    <source>
        <dbReference type="ARBA" id="ARBA00001974"/>
    </source>
</evidence>
<dbReference type="InterPro" id="IPR012132">
    <property type="entry name" value="GMC_OxRdtase"/>
</dbReference>
<dbReference type="PROSITE" id="PS00623">
    <property type="entry name" value="GMC_OXRED_1"/>
    <property type="match status" value="1"/>
</dbReference>
<feature type="binding site" evidence="5">
    <location>
        <position position="219"/>
    </location>
    <ligand>
        <name>FAD</name>
        <dbReference type="ChEBI" id="CHEBI:57692"/>
    </ligand>
</feature>
<dbReference type="Gene3D" id="3.50.50.60">
    <property type="entry name" value="FAD/NAD(P)-binding domain"/>
    <property type="match status" value="1"/>
</dbReference>
<evidence type="ECO:0000256" key="4">
    <source>
        <dbReference type="ARBA" id="ARBA00022827"/>
    </source>
</evidence>
<comment type="similarity">
    <text evidence="2 6">Belongs to the GMC oxidoreductase family.</text>
</comment>
<comment type="cofactor">
    <cofactor evidence="1 5">
        <name>FAD</name>
        <dbReference type="ChEBI" id="CHEBI:57692"/>
    </cofactor>
</comment>
<organism evidence="9 10">
    <name type="scientific">Mycobacterium avium</name>
    <dbReference type="NCBI Taxonomy" id="1764"/>
    <lineage>
        <taxon>Bacteria</taxon>
        <taxon>Bacillati</taxon>
        <taxon>Actinomycetota</taxon>
        <taxon>Actinomycetes</taxon>
        <taxon>Mycobacteriales</taxon>
        <taxon>Mycobacteriaceae</taxon>
        <taxon>Mycobacterium</taxon>
        <taxon>Mycobacterium avium complex (MAC)</taxon>
    </lineage>
</organism>
<gene>
    <name evidence="9" type="ORF">CKJ66_24815</name>
</gene>
<dbReference type="GO" id="GO:0016614">
    <property type="term" value="F:oxidoreductase activity, acting on CH-OH group of donors"/>
    <property type="evidence" value="ECO:0007669"/>
    <property type="project" value="InterPro"/>
</dbReference>
<feature type="domain" description="Glucose-methanol-choline oxidoreductase N-terminal" evidence="7">
    <location>
        <begin position="82"/>
        <end position="105"/>
    </location>
</feature>
<dbReference type="GO" id="GO:0050660">
    <property type="term" value="F:flavin adenine dinucleotide binding"/>
    <property type="evidence" value="ECO:0007669"/>
    <property type="project" value="InterPro"/>
</dbReference>
<evidence type="ECO:0000313" key="9">
    <source>
        <dbReference type="EMBL" id="PBA24376.1"/>
    </source>
</evidence>
<dbReference type="Gene3D" id="3.30.560.10">
    <property type="entry name" value="Glucose Oxidase, domain 3"/>
    <property type="match status" value="1"/>
</dbReference>
<name>A0A2A2ZD30_MYCAV</name>
<evidence type="ECO:0000259" key="8">
    <source>
        <dbReference type="PROSITE" id="PS00624"/>
    </source>
</evidence>
<proteinExistence type="inferred from homology"/>
<dbReference type="PROSITE" id="PS00624">
    <property type="entry name" value="GMC_OXRED_2"/>
    <property type="match status" value="1"/>
</dbReference>
<sequence>MSQRELHDVVVVGAGTAGSVVAARLTEDSTLRVLLLETGSARPPRASITPPAWPTLLQGEASWGEATTVRTAIGRAVPFARGRGIGGSSTINAMVFARGHRDSYSRWRDNGAAGWSFDELLPYFKRSESTCGKDPSLRGQDGPMAVAPAAHPNPVLVACLCAAIQQGYPRAVDISGGLEVGFGFTDLNIVDGKRQSAADAYLLPALDRPNLEFHSGATVHRLRIRGSRCTGVEYTTAEGRQVTAAAREIILCAGAIGSPHLLLASGIGPPNHLRSFGVDVALELPGVGANLQDHPIVPLVYRAARPVPAGRYNHGELLGLIRRHATGGPPEIQIFGVDSADVPGLGGADGYVLGVSVMQPVSRGRVGLSGPTIQEPPAIDPNYLSDDRDMGLMIEGLRIGRKIGMSQALDPWRAEELAPGDDAVDDAALRSYIQRSVASYFHPVGTCAMGTGPESVVDNQLRLHGIDNLRVIDASVMPSLPSNNTAATVYAIAERGADLVRLG</sequence>
<dbReference type="AlphaFoldDB" id="A0A2A2ZD30"/>
<dbReference type="Pfam" id="PF00732">
    <property type="entry name" value="GMC_oxred_N"/>
    <property type="match status" value="1"/>
</dbReference>
<evidence type="ECO:0000256" key="2">
    <source>
        <dbReference type="ARBA" id="ARBA00010790"/>
    </source>
</evidence>
<evidence type="ECO:0000313" key="10">
    <source>
        <dbReference type="Proteomes" id="UP000217768"/>
    </source>
</evidence>
<dbReference type="PIRSF" id="PIRSF000137">
    <property type="entry name" value="Alcohol_oxidase"/>
    <property type="match status" value="1"/>
</dbReference>